<dbReference type="Pfam" id="PF04891">
    <property type="entry name" value="NifQ"/>
    <property type="match status" value="1"/>
</dbReference>
<reference evidence="1 2" key="1">
    <citation type="submission" date="2019-11" db="EMBL/GenBank/DDBJ databases">
        <title>Type strains purchased from KCTC, JCM and DSMZ.</title>
        <authorList>
            <person name="Lu H."/>
        </authorList>
    </citation>
    <scope>NUCLEOTIDE SEQUENCE [LARGE SCALE GENOMIC DNA]</scope>
    <source>
        <strain evidence="1 2">DSM 103461</strain>
    </source>
</reference>
<evidence type="ECO:0000313" key="1">
    <source>
        <dbReference type="EMBL" id="MTW32505.1"/>
    </source>
</evidence>
<gene>
    <name evidence="1" type="ORF">GM655_06665</name>
</gene>
<name>A0ABW9SKT7_9BURK</name>
<dbReference type="Proteomes" id="UP000735592">
    <property type="component" value="Unassembled WGS sequence"/>
</dbReference>
<dbReference type="InterPro" id="IPR006975">
    <property type="entry name" value="NifQ"/>
</dbReference>
<evidence type="ECO:0000313" key="2">
    <source>
        <dbReference type="Proteomes" id="UP000735592"/>
    </source>
</evidence>
<protein>
    <submittedName>
        <fullName evidence="1">Hydrogenase</fullName>
    </submittedName>
</protein>
<accession>A0ABW9SKT7</accession>
<dbReference type="EMBL" id="WNKW01000001">
    <property type="protein sequence ID" value="MTW32505.1"/>
    <property type="molecule type" value="Genomic_DNA"/>
</dbReference>
<proteinExistence type="predicted"/>
<comment type="caution">
    <text evidence="1">The sequence shown here is derived from an EMBL/GenBank/DDBJ whole genome shotgun (WGS) entry which is preliminary data.</text>
</comment>
<sequence length="208" mass="23771">MAAAHRREEDRRMNRAAAPVIAHPDAHVLRLLGRAVHGVMGHAQAGDLPLSAWTLSLPQEELCELLSFCFPELDDLERMPAQQYDTLMRQASWEQRQLVQLLLAQCTIPVVERHAYWAAHVVAAAAQGSRHLWEDMGLGGREEVSTLLQYFFAPFCEKNIAHLKWKRFMFDQLALMHPDVRVRKPDCTLCEQQRACFPAEFAQESKLT</sequence>
<organism evidence="1 2">
    <name type="scientific">Pseudoduganella danionis</name>
    <dbReference type="NCBI Taxonomy" id="1890295"/>
    <lineage>
        <taxon>Bacteria</taxon>
        <taxon>Pseudomonadati</taxon>
        <taxon>Pseudomonadota</taxon>
        <taxon>Betaproteobacteria</taxon>
        <taxon>Burkholderiales</taxon>
        <taxon>Oxalobacteraceae</taxon>
        <taxon>Telluria group</taxon>
        <taxon>Pseudoduganella</taxon>
    </lineage>
</organism>
<keyword evidence="2" id="KW-1185">Reference proteome</keyword>